<keyword evidence="2" id="KW-1185">Reference proteome</keyword>
<reference evidence="1 2" key="1">
    <citation type="journal article" date="2018" name="Int. J. Syst. Evol. Microbiol.">
        <title>Adhaeribacter swui sp. nov., isolated from wet mud.</title>
        <authorList>
            <person name="Kim D.U."/>
            <person name="Kim K.W."/>
            <person name="Kang M.S."/>
            <person name="Kim J.Y."/>
            <person name="Jang J.H."/>
            <person name="Kim M.K."/>
        </authorList>
    </citation>
    <scope>NUCLEOTIDE SEQUENCE [LARGE SCALE GENOMIC DNA]</scope>
    <source>
        <strain evidence="1 2">KCTC 52873</strain>
    </source>
</reference>
<protein>
    <submittedName>
        <fullName evidence="1">Uncharacterized protein</fullName>
    </submittedName>
</protein>
<sequence>MDDSLLALKQDLNRIIGRVILKRPVLDLFLDGITQLIKEINPEASEEKIQLHLQTWVAGTAFVMDHHEPESYSSPICYASASGLREGFDTDESSELNQNLLESLTTYDSALKPEDSVGNPNEAVQITRLWVAEVVRTWQEKQPLTFNDVTKQIELLVYQLYGLKPMA</sequence>
<organism evidence="1 2">
    <name type="scientific">Adhaeribacter swui</name>
    <dbReference type="NCBI Taxonomy" id="2086471"/>
    <lineage>
        <taxon>Bacteria</taxon>
        <taxon>Pseudomonadati</taxon>
        <taxon>Bacteroidota</taxon>
        <taxon>Cytophagia</taxon>
        <taxon>Cytophagales</taxon>
        <taxon>Hymenobacteraceae</taxon>
        <taxon>Adhaeribacter</taxon>
    </lineage>
</organism>
<accession>A0A7G7GBA7</accession>
<dbReference type="RefSeq" id="WP_185270921.1">
    <property type="nucleotide sequence ID" value="NZ_CP055156.1"/>
</dbReference>
<dbReference type="EMBL" id="CP055156">
    <property type="protein sequence ID" value="QNF34441.1"/>
    <property type="molecule type" value="Genomic_DNA"/>
</dbReference>
<evidence type="ECO:0000313" key="1">
    <source>
        <dbReference type="EMBL" id="QNF34441.1"/>
    </source>
</evidence>
<dbReference type="AlphaFoldDB" id="A0A7G7GBA7"/>
<proteinExistence type="predicted"/>
<dbReference type="KEGG" id="aswu:HUW51_17550"/>
<gene>
    <name evidence="1" type="ORF">HUW51_17550</name>
</gene>
<evidence type="ECO:0000313" key="2">
    <source>
        <dbReference type="Proteomes" id="UP000515237"/>
    </source>
</evidence>
<name>A0A7G7GBA7_9BACT</name>
<dbReference type="Proteomes" id="UP000515237">
    <property type="component" value="Chromosome"/>
</dbReference>